<sequence>MDYALLSGIVISLIFSVFFSGIEIAFLSADKLQIELQSKQGKLAGQIMAFFTERPTWFIGTTLIGNIASLILFGIFTTGALVPWLKPFFPSFMGSVLLPVIIFSCLLTVMVLYSVELLSKGFFVIHSNRMISALAIPFVIIAAVLFPVVYSVISLARFFSVYVFRMNYSMDKPVFGLTDTNQYLKSIHRVKPAEQNIELDKKIFTNALEFKSVRVRDCMIPRTEIISVGLDKGIAGLHETFIESGHSKIIVYKDSPDDVIGYCHSSALFRKPARVEDILTPIVTVPEAMLAKDLMVRFINERKSLAVVVDEFGGTSGLVSMEDVIEEIFGEIEDEHDEDDLIEQRLDDKTWLLSARLEVEYLNEAHGWNLPTGDYETLGGLILSYTEDLPRQGDIIKILPFTFIIQSTYENRINTVKLIVENEKIKA</sequence>
<evidence type="ECO:0000313" key="11">
    <source>
        <dbReference type="Proteomes" id="UP001319200"/>
    </source>
</evidence>
<dbReference type="Pfam" id="PF01595">
    <property type="entry name" value="CNNM"/>
    <property type="match status" value="1"/>
</dbReference>
<keyword evidence="6 8" id="KW-0472">Membrane</keyword>
<keyword evidence="11" id="KW-1185">Reference proteome</keyword>
<evidence type="ECO:0000256" key="5">
    <source>
        <dbReference type="ARBA" id="ARBA00023122"/>
    </source>
</evidence>
<dbReference type="SUPFAM" id="SSF56176">
    <property type="entry name" value="FAD-binding/transporter-associated domain-like"/>
    <property type="match status" value="1"/>
</dbReference>
<dbReference type="GO" id="GO:0050660">
    <property type="term" value="F:flavin adenine dinucleotide binding"/>
    <property type="evidence" value="ECO:0007669"/>
    <property type="project" value="InterPro"/>
</dbReference>
<evidence type="ECO:0000256" key="2">
    <source>
        <dbReference type="ARBA" id="ARBA00022692"/>
    </source>
</evidence>
<evidence type="ECO:0000256" key="3">
    <source>
        <dbReference type="ARBA" id="ARBA00022737"/>
    </source>
</evidence>
<dbReference type="InterPro" id="IPR044751">
    <property type="entry name" value="Ion_transp-like_CBS"/>
</dbReference>
<dbReference type="RefSeq" id="WP_254166007.1">
    <property type="nucleotide sequence ID" value="NZ_JAHESF010000019.1"/>
</dbReference>
<dbReference type="InterPro" id="IPR046342">
    <property type="entry name" value="CBS_dom_sf"/>
</dbReference>
<dbReference type="GO" id="GO:0005886">
    <property type="term" value="C:plasma membrane"/>
    <property type="evidence" value="ECO:0007669"/>
    <property type="project" value="TreeGrafter"/>
</dbReference>
<dbReference type="InterPro" id="IPR036318">
    <property type="entry name" value="FAD-bd_PCMH-like_sf"/>
</dbReference>
<evidence type="ECO:0000256" key="8">
    <source>
        <dbReference type="SAM" id="Phobius"/>
    </source>
</evidence>
<dbReference type="EMBL" id="JAHESF010000019">
    <property type="protein sequence ID" value="MBT1698924.1"/>
    <property type="molecule type" value="Genomic_DNA"/>
</dbReference>
<dbReference type="AlphaFoldDB" id="A0AAP2DRC7"/>
<organism evidence="10 11">
    <name type="scientific">Chryseosolibacter histidini</name>
    <dbReference type="NCBI Taxonomy" id="2782349"/>
    <lineage>
        <taxon>Bacteria</taxon>
        <taxon>Pseudomonadati</taxon>
        <taxon>Bacteroidota</taxon>
        <taxon>Cytophagia</taxon>
        <taxon>Cytophagales</taxon>
        <taxon>Chryseotaleaceae</taxon>
        <taxon>Chryseosolibacter</taxon>
    </lineage>
</organism>
<dbReference type="Pfam" id="PF00571">
    <property type="entry name" value="CBS"/>
    <property type="match status" value="1"/>
</dbReference>
<feature type="transmembrane region" description="Helical" evidence="8">
    <location>
        <begin position="88"/>
        <end position="113"/>
    </location>
</feature>
<dbReference type="PANTHER" id="PTHR22777:SF17">
    <property type="entry name" value="UPF0053 PROTEIN SLL0260"/>
    <property type="match status" value="1"/>
</dbReference>
<keyword evidence="2 8" id="KW-0812">Transmembrane</keyword>
<dbReference type="CDD" id="cd04590">
    <property type="entry name" value="CBS_pair_CorC_HlyC_assoc"/>
    <property type="match status" value="1"/>
</dbReference>
<dbReference type="InterPro" id="IPR002550">
    <property type="entry name" value="CNNM"/>
</dbReference>
<protein>
    <submittedName>
        <fullName evidence="10">Hemolysin family protein</fullName>
    </submittedName>
</protein>
<dbReference type="InterPro" id="IPR000644">
    <property type="entry name" value="CBS_dom"/>
</dbReference>
<evidence type="ECO:0000313" key="10">
    <source>
        <dbReference type="EMBL" id="MBT1698924.1"/>
    </source>
</evidence>
<gene>
    <name evidence="10" type="ORF">KK083_18670</name>
</gene>
<dbReference type="Pfam" id="PF03471">
    <property type="entry name" value="CorC_HlyC"/>
    <property type="match status" value="1"/>
</dbReference>
<feature type="transmembrane region" description="Helical" evidence="8">
    <location>
        <begin position="6"/>
        <end position="29"/>
    </location>
</feature>
<name>A0AAP2DRC7_9BACT</name>
<comment type="subcellular location">
    <subcellularLocation>
        <location evidence="1">Membrane</location>
        <topology evidence="1">Multi-pass membrane protein</topology>
    </subcellularLocation>
</comment>
<dbReference type="SUPFAM" id="SSF54631">
    <property type="entry name" value="CBS-domain pair"/>
    <property type="match status" value="1"/>
</dbReference>
<evidence type="ECO:0000256" key="7">
    <source>
        <dbReference type="PROSITE-ProRule" id="PRU00703"/>
    </source>
</evidence>
<accession>A0AAP2DRC7</accession>
<evidence type="ECO:0000256" key="4">
    <source>
        <dbReference type="ARBA" id="ARBA00022989"/>
    </source>
</evidence>
<evidence type="ECO:0000256" key="1">
    <source>
        <dbReference type="ARBA" id="ARBA00004141"/>
    </source>
</evidence>
<dbReference type="Proteomes" id="UP001319200">
    <property type="component" value="Unassembled WGS sequence"/>
</dbReference>
<keyword evidence="5 7" id="KW-0129">CBS domain</keyword>
<keyword evidence="3" id="KW-0677">Repeat</keyword>
<dbReference type="PANTHER" id="PTHR22777">
    <property type="entry name" value="HEMOLYSIN-RELATED"/>
    <property type="match status" value="1"/>
</dbReference>
<reference evidence="10 11" key="1">
    <citation type="submission" date="2021-05" db="EMBL/GenBank/DDBJ databases">
        <title>A Polyphasic approach of four new species of the genus Ohtaekwangia: Ohtaekwangia histidinii sp. nov., Ohtaekwangia cretensis sp. nov., Ohtaekwangia indiensis sp. nov., Ohtaekwangia reichenbachii sp. nov. from diverse environment.</title>
        <authorList>
            <person name="Octaviana S."/>
        </authorList>
    </citation>
    <scope>NUCLEOTIDE SEQUENCE [LARGE SCALE GENOMIC DNA]</scope>
    <source>
        <strain evidence="10 11">PWU4</strain>
    </source>
</reference>
<dbReference type="InterPro" id="IPR016169">
    <property type="entry name" value="FAD-bd_PCMH_sub2"/>
</dbReference>
<dbReference type="PROSITE" id="PS51371">
    <property type="entry name" value="CBS"/>
    <property type="match status" value="1"/>
</dbReference>
<feature type="domain" description="CBS" evidence="9">
    <location>
        <begin position="278"/>
        <end position="338"/>
    </location>
</feature>
<evidence type="ECO:0000259" key="9">
    <source>
        <dbReference type="PROSITE" id="PS51371"/>
    </source>
</evidence>
<feature type="transmembrane region" description="Helical" evidence="8">
    <location>
        <begin position="57"/>
        <end position="82"/>
    </location>
</feature>
<feature type="transmembrane region" description="Helical" evidence="8">
    <location>
        <begin position="134"/>
        <end position="159"/>
    </location>
</feature>
<dbReference type="Gene3D" id="3.30.465.10">
    <property type="match status" value="1"/>
</dbReference>
<evidence type="ECO:0000256" key="6">
    <source>
        <dbReference type="ARBA" id="ARBA00023136"/>
    </source>
</evidence>
<dbReference type="Gene3D" id="3.10.580.10">
    <property type="entry name" value="CBS-domain"/>
    <property type="match status" value="1"/>
</dbReference>
<dbReference type="InterPro" id="IPR005170">
    <property type="entry name" value="Transptr-assoc_dom"/>
</dbReference>
<keyword evidence="4 8" id="KW-1133">Transmembrane helix</keyword>
<comment type="caution">
    <text evidence="10">The sequence shown here is derived from an EMBL/GenBank/DDBJ whole genome shotgun (WGS) entry which is preliminary data.</text>
</comment>
<proteinExistence type="predicted"/>
<dbReference type="SMART" id="SM01091">
    <property type="entry name" value="CorC_HlyC"/>
    <property type="match status" value="1"/>
</dbReference>